<keyword evidence="1" id="KW-1133">Transmembrane helix</keyword>
<dbReference type="SUPFAM" id="SSF141868">
    <property type="entry name" value="EAL domain-like"/>
    <property type="match status" value="1"/>
</dbReference>
<protein>
    <submittedName>
        <fullName evidence="3">EAL domain-containing protein</fullName>
    </submittedName>
</protein>
<feature type="transmembrane region" description="Helical" evidence="1">
    <location>
        <begin position="12"/>
        <end position="31"/>
    </location>
</feature>
<evidence type="ECO:0000259" key="2">
    <source>
        <dbReference type="PROSITE" id="PS50883"/>
    </source>
</evidence>
<dbReference type="Pfam" id="PF07695">
    <property type="entry name" value="7TMR-DISM_7TM"/>
    <property type="match status" value="1"/>
</dbReference>
<feature type="transmembrane region" description="Helical" evidence="1">
    <location>
        <begin position="279"/>
        <end position="301"/>
    </location>
</feature>
<dbReference type="SMART" id="SM00052">
    <property type="entry name" value="EAL"/>
    <property type="match status" value="1"/>
</dbReference>
<name>A0A3P3QT03_9GAMM</name>
<dbReference type="Gene3D" id="3.20.20.450">
    <property type="entry name" value="EAL domain"/>
    <property type="match status" value="1"/>
</dbReference>
<feature type="transmembrane region" description="Helical" evidence="1">
    <location>
        <begin position="212"/>
        <end position="238"/>
    </location>
</feature>
<dbReference type="InterPro" id="IPR000160">
    <property type="entry name" value="GGDEF_dom"/>
</dbReference>
<dbReference type="InterPro" id="IPR029787">
    <property type="entry name" value="Nucleotide_cyclase"/>
</dbReference>
<dbReference type="Pfam" id="PF00563">
    <property type="entry name" value="EAL"/>
    <property type="match status" value="1"/>
</dbReference>
<dbReference type="InterPro" id="IPR001633">
    <property type="entry name" value="EAL_dom"/>
</dbReference>
<dbReference type="Pfam" id="PF07696">
    <property type="entry name" value="7TMR-DISMED2"/>
    <property type="match status" value="1"/>
</dbReference>
<dbReference type="EMBL" id="RRCF01000001">
    <property type="protein sequence ID" value="RRJ23403.1"/>
    <property type="molecule type" value="Genomic_DNA"/>
</dbReference>
<dbReference type="PANTHER" id="PTHR33121">
    <property type="entry name" value="CYCLIC DI-GMP PHOSPHODIESTERASE PDEF"/>
    <property type="match status" value="1"/>
</dbReference>
<dbReference type="OrthoDB" id="6279314at2"/>
<gene>
    <name evidence="3" type="ORF">EIK76_04865</name>
</gene>
<dbReference type="InterPro" id="IPR050706">
    <property type="entry name" value="Cyclic-di-GMP_PDE-like"/>
</dbReference>
<feature type="domain" description="EAL" evidence="2">
    <location>
        <begin position="588"/>
        <end position="840"/>
    </location>
</feature>
<dbReference type="GO" id="GO:0071111">
    <property type="term" value="F:cyclic-guanylate-specific phosphodiesterase activity"/>
    <property type="evidence" value="ECO:0007669"/>
    <property type="project" value="InterPro"/>
</dbReference>
<evidence type="ECO:0000313" key="3">
    <source>
        <dbReference type="EMBL" id="RRJ23403.1"/>
    </source>
</evidence>
<feature type="transmembrane region" description="Helical" evidence="1">
    <location>
        <begin position="244"/>
        <end position="267"/>
    </location>
</feature>
<feature type="transmembrane region" description="Helical" evidence="1">
    <location>
        <begin position="332"/>
        <end position="351"/>
    </location>
</feature>
<dbReference type="InterPro" id="IPR035919">
    <property type="entry name" value="EAL_sf"/>
</dbReference>
<feature type="transmembrane region" description="Helical" evidence="1">
    <location>
        <begin position="307"/>
        <end position="325"/>
    </location>
</feature>
<proteinExistence type="predicted"/>
<feature type="transmembrane region" description="Helical" evidence="1">
    <location>
        <begin position="181"/>
        <end position="205"/>
    </location>
</feature>
<organism evidence="3 4">
    <name type="scientific">Rheinheimera mesophila</name>
    <dbReference type="NCBI Taxonomy" id="1547515"/>
    <lineage>
        <taxon>Bacteria</taxon>
        <taxon>Pseudomonadati</taxon>
        <taxon>Pseudomonadota</taxon>
        <taxon>Gammaproteobacteria</taxon>
        <taxon>Chromatiales</taxon>
        <taxon>Chromatiaceae</taxon>
        <taxon>Rheinheimera</taxon>
    </lineage>
</organism>
<dbReference type="Gene3D" id="3.30.70.270">
    <property type="match status" value="1"/>
</dbReference>
<dbReference type="Proteomes" id="UP000276260">
    <property type="component" value="Unassembled WGS sequence"/>
</dbReference>
<accession>A0A3P3QT03</accession>
<reference evidence="3 4" key="1">
    <citation type="submission" date="2018-11" db="EMBL/GenBank/DDBJ databases">
        <title>Draft genome analysis of Rheinheimera mesophila isolated from an industrial waste site.</title>
        <authorList>
            <person name="Yu Q."/>
            <person name="Qi Y."/>
            <person name="Zhang H."/>
            <person name="Lu Y."/>
            <person name="Pu J."/>
        </authorList>
    </citation>
    <scope>NUCLEOTIDE SEQUENCE [LARGE SCALE GENOMIC DNA]</scope>
    <source>
        <strain evidence="3 4">IITR13</strain>
    </source>
</reference>
<keyword evidence="1" id="KW-0812">Transmembrane</keyword>
<feature type="transmembrane region" description="Helical" evidence="1">
    <location>
        <begin position="357"/>
        <end position="383"/>
    </location>
</feature>
<dbReference type="AlphaFoldDB" id="A0A3P3QT03"/>
<dbReference type="PROSITE" id="PS50883">
    <property type="entry name" value="EAL"/>
    <property type="match status" value="1"/>
</dbReference>
<keyword evidence="4" id="KW-1185">Reference proteome</keyword>
<dbReference type="SUPFAM" id="SSF55073">
    <property type="entry name" value="Nucleotide cyclase"/>
    <property type="match status" value="1"/>
</dbReference>
<keyword evidence="1" id="KW-0472">Membrane</keyword>
<dbReference type="InterPro" id="IPR011622">
    <property type="entry name" value="7TMR_DISM_rcpt_extracell_dom2"/>
</dbReference>
<evidence type="ECO:0000313" key="4">
    <source>
        <dbReference type="Proteomes" id="UP000276260"/>
    </source>
</evidence>
<sequence length="847" mass="96064">MTFRQNPLFKTLFFSTLCAALLGALVLFHLIPQQALKPMNELYYFPATDQTSTLQQLLFQPADQWQLLPGTTSSLGYQQSDFWYKTRLSASSTETALSVLAPFLDQLELYVLDNQLQVLQSHQLGDQQLYNLRPLPTLNFVILLPASAEDLWLYAKVSNQGANMLPLQRSSTLEMEHQEHLAVFIHSLFSGIFLCLIALSAGFYLIYRHSYFLAFSGMFFTVVLIQLEINGLLFAYVWPQSPDYNLVIEYGTVFGSLFACGFMLSFFRGSETPVWLRWPFQLIAAFAVLLMLASPWLGAYWLKKSGVELVALTGSLMLLASFWLLHKRHAHAVFFALALLTMLTGIAVMILRSKGYLPAVVLTNSAMEIGNALSALFFVFAMLQNLHLEKNKKIAFQQQILQQQQHIQQMQQKALQQALTEHISGLPNKTALINRLGQLDQQRDSNFYLVMIVHQRFRQIERALGVEEANHTITGFSKLLKRWGEQQRQTAAQYPALFALERDSYAVLITPTDFRSQFEQLRYQLDALLKVDNLQLDLGTVYSSVHYPADCAKASDTLDLALAAIEHADQAGAYLPYEPLYLEQNLEHIHLLSELNIALQDDLLELYVQPILDMKQQKIHAAELLIRWYHPKMGQISPTDFIPLAEQTGMISQVTEWVLNKTLLLQKQLTDAGATLRLSMNISPLDLRNTALISRVIEAVKSTSYSTVPLQLELTETAFVDLVKDSEQALKLLERSNIRISLDDFGIGQSSLARLQGLPLGELKIDRDLLCQAVRLNDDTVLRYAVMLGKSLQLYTVVEGVETLKELDFIRRLGADAIQGYLLAKPMPFARFSQWLIDFDQQGFRLN</sequence>
<dbReference type="PANTHER" id="PTHR33121:SF79">
    <property type="entry name" value="CYCLIC DI-GMP PHOSPHODIESTERASE PDED-RELATED"/>
    <property type="match status" value="1"/>
</dbReference>
<dbReference type="InterPro" id="IPR011623">
    <property type="entry name" value="7TMR_DISM_rcpt_extracell_dom1"/>
</dbReference>
<dbReference type="InterPro" id="IPR043128">
    <property type="entry name" value="Rev_trsase/Diguanyl_cyclase"/>
</dbReference>
<dbReference type="Gene3D" id="2.60.40.2380">
    <property type="match status" value="1"/>
</dbReference>
<dbReference type="SMART" id="SM00267">
    <property type="entry name" value="GGDEF"/>
    <property type="match status" value="1"/>
</dbReference>
<dbReference type="CDD" id="cd01948">
    <property type="entry name" value="EAL"/>
    <property type="match status" value="1"/>
</dbReference>
<evidence type="ECO:0000256" key="1">
    <source>
        <dbReference type="SAM" id="Phobius"/>
    </source>
</evidence>
<comment type="caution">
    <text evidence="3">The sequence shown here is derived from an EMBL/GenBank/DDBJ whole genome shotgun (WGS) entry which is preliminary data.</text>
</comment>